<gene>
    <name evidence="2" type="ORF">LT42_25320</name>
</gene>
<dbReference type="OrthoDB" id="7031576at2"/>
<protein>
    <submittedName>
        <fullName evidence="2">Chromosome segregation protein ParM</fullName>
    </submittedName>
</protein>
<evidence type="ECO:0000313" key="2">
    <source>
        <dbReference type="EMBL" id="KGF62084.1"/>
    </source>
</evidence>
<feature type="domain" description="Antitoxin VbhA" evidence="1">
    <location>
        <begin position="18"/>
        <end position="59"/>
    </location>
</feature>
<proteinExistence type="predicted"/>
<dbReference type="InterPro" id="IPR043038">
    <property type="entry name" value="VbhA_sf"/>
</dbReference>
<dbReference type="AlphaFoldDB" id="A0A9X0JGX0"/>
<sequence length="67" mass="7562">MADESKKSPISDEERQRRMEAHAYARASVGLEGFVLSAEDEAHAERFINGEIDLAEFVRPRAEQTRG</sequence>
<dbReference type="Pfam" id="PF18495">
    <property type="entry name" value="VbhA"/>
    <property type="match status" value="1"/>
</dbReference>
<dbReference type="Proteomes" id="UP000029719">
    <property type="component" value="Unassembled WGS sequence"/>
</dbReference>
<name>A0A9X0JGX0_9PSED</name>
<reference evidence="2 3" key="1">
    <citation type="submission" date="2014-09" db="EMBL/GenBank/DDBJ databases">
        <title>Genome sequence of Pseudomonas lutea strain DSM 17257T.</title>
        <authorList>
            <person name="Kwak Y."/>
            <person name="Shin J.-H."/>
        </authorList>
    </citation>
    <scope>NUCLEOTIDE SEQUENCE [LARGE SCALE GENOMIC DNA]</scope>
    <source>
        <strain evidence="2 3">DSM 17257</strain>
    </source>
</reference>
<dbReference type="Gene3D" id="1.10.8.1050">
    <property type="entry name" value="Antitoxin VbhA-like"/>
    <property type="match status" value="1"/>
</dbReference>
<dbReference type="CDD" id="cd11586">
    <property type="entry name" value="VbhA_like"/>
    <property type="match status" value="1"/>
</dbReference>
<evidence type="ECO:0000259" key="1">
    <source>
        <dbReference type="Pfam" id="PF18495"/>
    </source>
</evidence>
<organism evidence="2 3">
    <name type="scientific">Pseudomonas lutea</name>
    <dbReference type="NCBI Taxonomy" id="243924"/>
    <lineage>
        <taxon>Bacteria</taxon>
        <taxon>Pseudomonadati</taxon>
        <taxon>Pseudomonadota</taxon>
        <taxon>Gammaproteobacteria</taxon>
        <taxon>Pseudomonadales</taxon>
        <taxon>Pseudomonadaceae</taxon>
        <taxon>Pseudomonas</taxon>
    </lineage>
</organism>
<dbReference type="InterPro" id="IPR033788">
    <property type="entry name" value="VbhA-like"/>
</dbReference>
<dbReference type="RefSeq" id="WP_037019375.1">
    <property type="nucleotide sequence ID" value="NZ_JRMB01000005.1"/>
</dbReference>
<dbReference type="EMBL" id="JRMB01000005">
    <property type="protein sequence ID" value="KGF62084.1"/>
    <property type="molecule type" value="Genomic_DNA"/>
</dbReference>
<evidence type="ECO:0000313" key="3">
    <source>
        <dbReference type="Proteomes" id="UP000029719"/>
    </source>
</evidence>
<accession>A0A9X0JGX0</accession>
<dbReference type="InterPro" id="IPR041535">
    <property type="entry name" value="VbhA"/>
</dbReference>
<comment type="caution">
    <text evidence="2">The sequence shown here is derived from an EMBL/GenBank/DDBJ whole genome shotgun (WGS) entry which is preliminary data.</text>
</comment>